<dbReference type="InterPro" id="IPR000792">
    <property type="entry name" value="Tscrpt_reg_LuxR_C"/>
</dbReference>
<evidence type="ECO:0000256" key="2">
    <source>
        <dbReference type="ARBA" id="ARBA00023125"/>
    </source>
</evidence>
<proteinExistence type="predicted"/>
<dbReference type="PROSITE" id="PS50043">
    <property type="entry name" value="HTH_LUXR_2"/>
    <property type="match status" value="1"/>
</dbReference>
<evidence type="ECO:0000259" key="4">
    <source>
        <dbReference type="PROSITE" id="PS50043"/>
    </source>
</evidence>
<dbReference type="Pfam" id="PF00196">
    <property type="entry name" value="GerE"/>
    <property type="match status" value="1"/>
</dbReference>
<dbReference type="EMBL" id="PPTS01000010">
    <property type="protein sequence ID" value="RDB62105.1"/>
    <property type="molecule type" value="Genomic_DNA"/>
</dbReference>
<dbReference type="InterPro" id="IPR036388">
    <property type="entry name" value="WH-like_DNA-bd_sf"/>
</dbReference>
<keyword evidence="6" id="KW-1185">Reference proteome</keyword>
<evidence type="ECO:0000313" key="5">
    <source>
        <dbReference type="EMBL" id="RDB62105.1"/>
    </source>
</evidence>
<dbReference type="GO" id="GO:0006355">
    <property type="term" value="P:regulation of DNA-templated transcription"/>
    <property type="evidence" value="ECO:0007669"/>
    <property type="project" value="InterPro"/>
</dbReference>
<dbReference type="Pfam" id="PF17874">
    <property type="entry name" value="TPR_MalT"/>
    <property type="match status" value="1"/>
</dbReference>
<dbReference type="SUPFAM" id="SSF52540">
    <property type="entry name" value="P-loop containing nucleoside triphosphate hydrolases"/>
    <property type="match status" value="1"/>
</dbReference>
<dbReference type="InterPro" id="IPR027417">
    <property type="entry name" value="P-loop_NTPase"/>
</dbReference>
<dbReference type="PANTHER" id="PTHR44688">
    <property type="entry name" value="DNA-BINDING TRANSCRIPTIONAL ACTIVATOR DEVR_DOSR"/>
    <property type="match status" value="1"/>
</dbReference>
<evidence type="ECO:0000256" key="3">
    <source>
        <dbReference type="ARBA" id="ARBA00023163"/>
    </source>
</evidence>
<feature type="domain" description="HTH luxR-type" evidence="4">
    <location>
        <begin position="876"/>
        <end position="941"/>
    </location>
</feature>
<accession>A0A369LV94</accession>
<evidence type="ECO:0000256" key="1">
    <source>
        <dbReference type="ARBA" id="ARBA00023015"/>
    </source>
</evidence>
<dbReference type="InterPro" id="IPR011990">
    <property type="entry name" value="TPR-like_helical_dom_sf"/>
</dbReference>
<organism evidence="5 6">
    <name type="scientific">Gordonibacter pamelaeae</name>
    <dbReference type="NCBI Taxonomy" id="471189"/>
    <lineage>
        <taxon>Bacteria</taxon>
        <taxon>Bacillati</taxon>
        <taxon>Actinomycetota</taxon>
        <taxon>Coriobacteriia</taxon>
        <taxon>Eggerthellales</taxon>
        <taxon>Eggerthellaceae</taxon>
        <taxon>Gordonibacter</taxon>
    </lineage>
</organism>
<dbReference type="InterPro" id="IPR041617">
    <property type="entry name" value="TPR_MalT"/>
</dbReference>
<comment type="caution">
    <text evidence="5">The sequence shown here is derived from an EMBL/GenBank/DDBJ whole genome shotgun (WGS) entry which is preliminary data.</text>
</comment>
<dbReference type="Gene3D" id="1.25.40.10">
    <property type="entry name" value="Tetratricopeptide repeat domain"/>
    <property type="match status" value="1"/>
</dbReference>
<dbReference type="PRINTS" id="PR00038">
    <property type="entry name" value="HTHLUXR"/>
</dbReference>
<keyword evidence="3" id="KW-0804">Transcription</keyword>
<dbReference type="SUPFAM" id="SSF48452">
    <property type="entry name" value="TPR-like"/>
    <property type="match status" value="1"/>
</dbReference>
<dbReference type="PANTHER" id="PTHR44688:SF16">
    <property type="entry name" value="DNA-BINDING TRANSCRIPTIONAL ACTIVATOR DEVR_DOSR"/>
    <property type="match status" value="1"/>
</dbReference>
<evidence type="ECO:0000313" key="6">
    <source>
        <dbReference type="Proteomes" id="UP000254000"/>
    </source>
</evidence>
<dbReference type="InterPro" id="IPR016032">
    <property type="entry name" value="Sig_transdc_resp-reg_C-effctor"/>
</dbReference>
<dbReference type="CDD" id="cd06170">
    <property type="entry name" value="LuxR_C_like"/>
    <property type="match status" value="1"/>
</dbReference>
<dbReference type="Pfam" id="PF25873">
    <property type="entry name" value="WHD_MalT"/>
    <property type="match status" value="1"/>
</dbReference>
<keyword evidence="1" id="KW-0805">Transcription regulation</keyword>
<dbReference type="SUPFAM" id="SSF46894">
    <property type="entry name" value="C-terminal effector domain of the bipartite response regulators"/>
    <property type="match status" value="1"/>
</dbReference>
<gene>
    <name evidence="5" type="ORF">C1877_13745</name>
</gene>
<sequence length="956" mass="105914">MIEAGRKKFYYDRTAGEVPVRRGRGWRQECVQRGQMGTSTEKGLRNAVVRAKLTQPTLPIGYVGRTVPLEKLELLARQKLTLVSAPMGYGKTGLLVEFARKKAKEGRLVSWLTMDEEDVDLARFRDHVVAALGRFGAEAAETIGPLAPVGEQLEHGAGLDRDVLVAIGNALFEALPPGIPCYLVIDEYGCAGRRSLDAQMLRFCSLTPPDFHVVLASSAFSWALQTDAYRLGFGCLAAEDLALTFDEARQLADAVCNEPPSDEALAKAHRCVEGWPQGLVLAARSLSGARSADGVRLDGSLLNVRRYFQAQVTRLVTGDLFSFMLEISVLETFSRPLCEAVFGSGSTQALLDELIRRNLFVVPCDEEGTWFRFNALFADWLRTELLQLRIEEIRQRCARASEWFHDYGMQDEAAKYLLLASDFDYVANLTEATCSLSRSDKRIHYLLWLCRIPSAEFASSPLLCMLSAWSCITNARVADAQSWIARFERSMQEPAHAGSLDPSIVEFSSKCLKMKCVAMEGDGQEALAQCDELLNSGYEIKPSLMSMIYQSLGEAYERIGDMAQAQEIYLQAQASASVDATMHQLLFNSFNFAEVQHCFGELDEARESCEKLLQTCPSDFALYGAICALLARVLLERNEKERASVLVERSLKRTSHYRHIDMYLEAKMAQAGLLAARGSLSEAYEVIVEGILHGEQKDVPRAVLLRAYFQQAEIAARRRNLRDLLLIERKFAARVHEGDVYCQLLLSLVRALSAWEKGDGPTVLETLESVEVHARKGRYVCLLVKALAVETVVLREIGEGSRACAQLKELLTLASRYGFMRSLLDAGEPLRDLLRDYSTTRKAGASVRSYVKSLLVEFERELPEAPSGIDGPGAFANDGPDPLTPRELEILKLLNMGLSRKEISETLCISVNTAKKHLANIYSKLGVGTREEALREYAANRSVGNGASGSVAAARE</sequence>
<dbReference type="InterPro" id="IPR059106">
    <property type="entry name" value="WHD_MalT"/>
</dbReference>
<protein>
    <recommendedName>
        <fullName evidence="4">HTH luxR-type domain-containing protein</fullName>
    </recommendedName>
</protein>
<dbReference type="Gene3D" id="1.10.10.10">
    <property type="entry name" value="Winged helix-like DNA-binding domain superfamily/Winged helix DNA-binding domain"/>
    <property type="match status" value="1"/>
</dbReference>
<dbReference type="AlphaFoldDB" id="A0A369LV94"/>
<dbReference type="Proteomes" id="UP000254000">
    <property type="component" value="Unassembled WGS sequence"/>
</dbReference>
<dbReference type="GO" id="GO:0003677">
    <property type="term" value="F:DNA binding"/>
    <property type="evidence" value="ECO:0007669"/>
    <property type="project" value="UniProtKB-KW"/>
</dbReference>
<dbReference type="OrthoDB" id="134985at2"/>
<name>A0A369LV94_9ACTN</name>
<dbReference type="SMART" id="SM00421">
    <property type="entry name" value="HTH_LUXR"/>
    <property type="match status" value="1"/>
</dbReference>
<keyword evidence="2" id="KW-0238">DNA-binding</keyword>
<reference evidence="5 6" key="1">
    <citation type="journal article" date="2018" name="Elife">
        <title>Discovery and characterization of a prevalent human gut bacterial enzyme sufficient for the inactivation of a family of plant toxins.</title>
        <authorList>
            <person name="Koppel N."/>
            <person name="Bisanz J.E."/>
            <person name="Pandelia M.E."/>
            <person name="Turnbaugh P.J."/>
            <person name="Balskus E.P."/>
        </authorList>
    </citation>
    <scope>NUCLEOTIDE SEQUENCE [LARGE SCALE GENOMIC DNA]</scope>
    <source>
        <strain evidence="5 6">3C</strain>
    </source>
</reference>